<reference evidence="2" key="1">
    <citation type="journal article" date="2020" name="Stud. Mycol.">
        <title>101 Dothideomycetes genomes: a test case for predicting lifestyles and emergence of pathogens.</title>
        <authorList>
            <person name="Haridas S."/>
            <person name="Albert R."/>
            <person name="Binder M."/>
            <person name="Bloem J."/>
            <person name="Labutti K."/>
            <person name="Salamov A."/>
            <person name="Andreopoulos B."/>
            <person name="Baker S."/>
            <person name="Barry K."/>
            <person name="Bills G."/>
            <person name="Bluhm B."/>
            <person name="Cannon C."/>
            <person name="Castanera R."/>
            <person name="Culley D."/>
            <person name="Daum C."/>
            <person name="Ezra D."/>
            <person name="Gonzalez J."/>
            <person name="Henrissat B."/>
            <person name="Kuo A."/>
            <person name="Liang C."/>
            <person name="Lipzen A."/>
            <person name="Lutzoni F."/>
            <person name="Magnuson J."/>
            <person name="Mondo S."/>
            <person name="Nolan M."/>
            <person name="Ohm R."/>
            <person name="Pangilinan J."/>
            <person name="Park H.-J."/>
            <person name="Ramirez L."/>
            <person name="Alfaro M."/>
            <person name="Sun H."/>
            <person name="Tritt A."/>
            <person name="Yoshinaga Y."/>
            <person name="Zwiers L.-H."/>
            <person name="Turgeon B."/>
            <person name="Goodwin S."/>
            <person name="Spatafora J."/>
            <person name="Crous P."/>
            <person name="Grigoriev I."/>
        </authorList>
    </citation>
    <scope>NUCLEOTIDE SEQUENCE</scope>
    <source>
        <strain evidence="2">CBS 121739</strain>
    </source>
</reference>
<dbReference type="AlphaFoldDB" id="A0A6A6WK81"/>
<sequence>MLLTSTAASNRVSNRVLRTHIIRVCKIIRLVLQRSFLLSAQAPANRPQQCSPIPHAPIPSCTHLHK</sequence>
<protein>
    <submittedName>
        <fullName evidence="2">Uncharacterized protein</fullName>
    </submittedName>
</protein>
<dbReference type="RefSeq" id="XP_033605032.1">
    <property type="nucleotide sequence ID" value="XM_033749888.1"/>
</dbReference>
<evidence type="ECO:0000256" key="1">
    <source>
        <dbReference type="SAM" id="MobiDB-lite"/>
    </source>
</evidence>
<proteinExistence type="predicted"/>
<evidence type="ECO:0000313" key="3">
    <source>
        <dbReference type="Proteomes" id="UP000799437"/>
    </source>
</evidence>
<dbReference type="GeneID" id="54490942"/>
<accession>A0A6A6WK81</accession>
<name>A0A6A6WK81_9PEZI</name>
<evidence type="ECO:0000313" key="2">
    <source>
        <dbReference type="EMBL" id="KAF2762581.1"/>
    </source>
</evidence>
<gene>
    <name evidence="2" type="ORF">EJ05DRAFT_6921</name>
</gene>
<dbReference type="EMBL" id="ML996565">
    <property type="protein sequence ID" value="KAF2762581.1"/>
    <property type="molecule type" value="Genomic_DNA"/>
</dbReference>
<organism evidence="2 3">
    <name type="scientific">Pseudovirgaria hyperparasitica</name>
    <dbReference type="NCBI Taxonomy" id="470096"/>
    <lineage>
        <taxon>Eukaryota</taxon>
        <taxon>Fungi</taxon>
        <taxon>Dikarya</taxon>
        <taxon>Ascomycota</taxon>
        <taxon>Pezizomycotina</taxon>
        <taxon>Dothideomycetes</taxon>
        <taxon>Dothideomycetes incertae sedis</taxon>
        <taxon>Acrospermales</taxon>
        <taxon>Acrospermaceae</taxon>
        <taxon>Pseudovirgaria</taxon>
    </lineage>
</organism>
<dbReference type="Proteomes" id="UP000799437">
    <property type="component" value="Unassembled WGS sequence"/>
</dbReference>
<feature type="region of interest" description="Disordered" evidence="1">
    <location>
        <begin position="44"/>
        <end position="66"/>
    </location>
</feature>
<keyword evidence="3" id="KW-1185">Reference proteome</keyword>